<name>D3DIJ3_HYDTT</name>
<sequence length="152" mass="17617">MFFLVLILCLVAYAQDCASLMSRYTALEKDAIYEELMSEADKLIKDGCSTGNKKLQRSADKILSALEVLKVNDARLPEDKKLLNVVVQKRLRNALYTLNASRKYKDKHSNLYSYQLLFYQVAKENIRVKDYEYALRYSQASYLLGRAILELR</sequence>
<dbReference type="OrthoDB" id="15532at2"/>
<dbReference type="STRING" id="608538.HTH_1191"/>
<dbReference type="Proteomes" id="UP000002574">
    <property type="component" value="Chromosome"/>
</dbReference>
<dbReference type="RefSeq" id="WP_012963825.1">
    <property type="nucleotide sequence ID" value="NC_013799.1"/>
</dbReference>
<dbReference type="EMBL" id="AP011112">
    <property type="protein sequence ID" value="BAI69645.1"/>
    <property type="molecule type" value="Genomic_DNA"/>
</dbReference>
<protein>
    <submittedName>
        <fullName evidence="1">Uncharacterized protein</fullName>
    </submittedName>
</protein>
<reference evidence="1 2" key="1">
    <citation type="journal article" date="2010" name="J. Bacteriol.">
        <title>Complete genome sequence of the thermophilic, obligately chemolithoautotrophic hydrogen-oxidizing bacterium Hydrogenobacter thermophilus TK-6.</title>
        <authorList>
            <person name="Arai H."/>
            <person name="Kanbe H."/>
            <person name="Ishii M."/>
            <person name="Igarashi Y."/>
        </authorList>
    </citation>
    <scope>NUCLEOTIDE SEQUENCE [LARGE SCALE GENOMIC DNA]</scope>
    <source>
        <strain evidence="2">DSM 6534 / IAM 12695 / TK-6 [Tokyo]</strain>
    </source>
</reference>
<dbReference type="KEGG" id="hth:HTH_1191"/>
<gene>
    <name evidence="1" type="ordered locus">HTH_1191</name>
</gene>
<dbReference type="AlphaFoldDB" id="D3DIJ3"/>
<proteinExistence type="predicted"/>
<evidence type="ECO:0000313" key="1">
    <source>
        <dbReference type="EMBL" id="BAI69645.1"/>
    </source>
</evidence>
<keyword evidence="2" id="KW-1185">Reference proteome</keyword>
<evidence type="ECO:0000313" key="2">
    <source>
        <dbReference type="Proteomes" id="UP000002574"/>
    </source>
</evidence>
<accession>D3DIJ3</accession>
<organism evidence="1 2">
    <name type="scientific">Hydrogenobacter thermophilus (strain DSM 6534 / IAM 12695 / TK-6)</name>
    <dbReference type="NCBI Taxonomy" id="608538"/>
    <lineage>
        <taxon>Bacteria</taxon>
        <taxon>Pseudomonadati</taxon>
        <taxon>Aquificota</taxon>
        <taxon>Aquificia</taxon>
        <taxon>Aquificales</taxon>
        <taxon>Aquificaceae</taxon>
        <taxon>Hydrogenobacter</taxon>
    </lineage>
</organism>